<dbReference type="OrthoDB" id="7756796at2759"/>
<dbReference type="RefSeq" id="XP_041428609.1">
    <property type="nucleotide sequence ID" value="XM_041572675.1"/>
</dbReference>
<accession>A0A8J1LHR8</accession>
<evidence type="ECO:0000313" key="2">
    <source>
        <dbReference type="RefSeq" id="XP_041428609.1"/>
    </source>
</evidence>
<protein>
    <submittedName>
        <fullName evidence="2">Uncharacterized protein LOC121397011</fullName>
    </submittedName>
</protein>
<dbReference type="KEGG" id="xla:121397011"/>
<proteinExistence type="predicted"/>
<dbReference type="PANTHER" id="PTHR33066:SF2">
    <property type="entry name" value="FILAGGRIN-2-LIKE"/>
    <property type="match status" value="1"/>
</dbReference>
<organism evidence="1 2">
    <name type="scientific">Xenopus laevis</name>
    <name type="common">African clawed frog</name>
    <dbReference type="NCBI Taxonomy" id="8355"/>
    <lineage>
        <taxon>Eukaryota</taxon>
        <taxon>Metazoa</taxon>
        <taxon>Chordata</taxon>
        <taxon>Craniata</taxon>
        <taxon>Vertebrata</taxon>
        <taxon>Euteleostomi</taxon>
        <taxon>Amphibia</taxon>
        <taxon>Batrachia</taxon>
        <taxon>Anura</taxon>
        <taxon>Pipoidea</taxon>
        <taxon>Pipidae</taxon>
        <taxon>Xenopodinae</taxon>
        <taxon>Xenopus</taxon>
        <taxon>Xenopus</taxon>
    </lineage>
</organism>
<sequence>MPINLLELRAIRLALVNCASELRTQAIRVQCDNATAVAYINRQGGTRSKGELKEAEKIILWTERNLVQLSAIPGVSNVQADFLSRHQIDSGEWELHLEVFEDIVQKWGILQIELMACRADCKDHSFVARYRDLMADGIDATTQSFQPSLCVPTDSHATQGSREDTSIGSLVDSPLLAKKNLVSRPTKYVRGRVHPSTSQVGPTTARSHSSLQSNALQFNGLAIEESIWRKKGVSEEVIATLIPARKPVSVTIYHRIWSWCQEKNIDFETLSIPAILSFLQKGLDIGLQLNSLKVQISSLSLLFQHKIALDNTVQEFVQGVAHIVPPRRRPTPTWDLNVELAALMDPPFEPISPVDL</sequence>
<evidence type="ECO:0000313" key="1">
    <source>
        <dbReference type="Proteomes" id="UP000186698"/>
    </source>
</evidence>
<keyword evidence="1" id="KW-1185">Reference proteome</keyword>
<dbReference type="CDD" id="cd09275">
    <property type="entry name" value="RNase_HI_RT_DIRS1"/>
    <property type="match status" value="1"/>
</dbReference>
<dbReference type="AlphaFoldDB" id="A0A8J1LHR8"/>
<dbReference type="GeneID" id="121397011"/>
<name>A0A8J1LHR8_XENLA</name>
<dbReference type="PANTHER" id="PTHR33066">
    <property type="entry name" value="INTEGRASE_SAM-LIKE_N DOMAIN-CONTAINING PROTEIN"/>
    <property type="match status" value="1"/>
</dbReference>
<dbReference type="Proteomes" id="UP000186698">
    <property type="component" value="Chromosome 8L"/>
</dbReference>
<reference evidence="2" key="1">
    <citation type="submission" date="2025-08" db="UniProtKB">
        <authorList>
            <consortium name="RefSeq"/>
        </authorList>
    </citation>
    <scope>IDENTIFICATION</scope>
    <source>
        <strain evidence="2">J_2021</strain>
        <tissue evidence="2">Erythrocytes</tissue>
    </source>
</reference>
<gene>
    <name evidence="2" type="primary">LOC121397011</name>
</gene>